<evidence type="ECO:0000313" key="9">
    <source>
        <dbReference type="Proteomes" id="UP000834106"/>
    </source>
</evidence>
<dbReference type="PANTHER" id="PTHR27008">
    <property type="entry name" value="OS04G0122200 PROTEIN"/>
    <property type="match status" value="1"/>
</dbReference>
<dbReference type="InterPro" id="IPR001611">
    <property type="entry name" value="Leu-rich_rpt"/>
</dbReference>
<name>A0AAD1ZYU9_9LAMI</name>
<keyword evidence="3 7" id="KW-0812">Transmembrane</keyword>
<feature type="transmembrane region" description="Helical" evidence="7">
    <location>
        <begin position="283"/>
        <end position="307"/>
    </location>
</feature>
<proteinExistence type="predicted"/>
<organism evidence="8 9">
    <name type="scientific">Fraxinus pennsylvanica</name>
    <dbReference type="NCBI Taxonomy" id="56036"/>
    <lineage>
        <taxon>Eukaryota</taxon>
        <taxon>Viridiplantae</taxon>
        <taxon>Streptophyta</taxon>
        <taxon>Embryophyta</taxon>
        <taxon>Tracheophyta</taxon>
        <taxon>Spermatophyta</taxon>
        <taxon>Magnoliopsida</taxon>
        <taxon>eudicotyledons</taxon>
        <taxon>Gunneridae</taxon>
        <taxon>Pentapetalae</taxon>
        <taxon>asterids</taxon>
        <taxon>lamiids</taxon>
        <taxon>Lamiales</taxon>
        <taxon>Oleaceae</taxon>
        <taxon>Oleeae</taxon>
        <taxon>Fraxinus</taxon>
    </lineage>
</organism>
<evidence type="ECO:0000256" key="5">
    <source>
        <dbReference type="ARBA" id="ARBA00022989"/>
    </source>
</evidence>
<dbReference type="Pfam" id="PF00560">
    <property type="entry name" value="LRR_1"/>
    <property type="match status" value="1"/>
</dbReference>
<sequence length="492" mass="54586">MTMLELSSNHFVGKLPSKMGLSLPNLETLYLGYNNLREVIPSSIANASKLTIISLTQNLITGPIPALGDLGLLRRLVIGANNFTGESPNKELKFISSLTNCRYLETVKVSNNQFHGILPASIGNLSSSLCTFRAFGCNIKGPITSEIGNLSSLESIILDNNELTGLTSKVPNFWNLRDLWGLNLSSNLLRGYIPSDIQNLKAIRDLDLSWNQFTVKRSTSKRLLKYAVVPITSVITGADIIFLLIRKQKLSGKGPHSENSLGLEWRRVSYQNLLQATDNFSEINVLGSGSFGSVLWISFAIYVNILAEQGMVELALYKFMALPNFNDREKRYHKILYGIRAFSKTGDDDPFLFLQRLKPSIFHHEIRLSSSDHGKDYLPNTDDVVDNKKYYDTMTSFEDASLARGSEEYSGSVGEIDGGVLTPPTSGDLDVVQQIGATSNTGEVVVNEDVVLRETGRVKRLRFKPTPWPQLVYGTRIQKGRDLYAVMSTAMA</sequence>
<dbReference type="Gene3D" id="3.80.10.10">
    <property type="entry name" value="Ribonuclease Inhibitor"/>
    <property type="match status" value="3"/>
</dbReference>
<gene>
    <name evidence="8" type="ORF">FPE_LOCUS25556</name>
</gene>
<accession>A0AAD1ZYU9</accession>
<keyword evidence="5 7" id="KW-1133">Transmembrane helix</keyword>
<dbReference type="AlphaFoldDB" id="A0AAD1ZYU9"/>
<dbReference type="Gene3D" id="3.30.200.20">
    <property type="entry name" value="Phosphorylase Kinase, domain 1"/>
    <property type="match status" value="1"/>
</dbReference>
<dbReference type="InterPro" id="IPR051809">
    <property type="entry name" value="Plant_receptor-like_S/T_kinase"/>
</dbReference>
<dbReference type="GO" id="GO:0016020">
    <property type="term" value="C:membrane"/>
    <property type="evidence" value="ECO:0007669"/>
    <property type="project" value="UniProtKB-SubCell"/>
</dbReference>
<keyword evidence="6 7" id="KW-0472">Membrane</keyword>
<evidence type="ECO:0000256" key="6">
    <source>
        <dbReference type="ARBA" id="ARBA00023136"/>
    </source>
</evidence>
<comment type="subcellular location">
    <subcellularLocation>
        <location evidence="1">Membrane</location>
    </subcellularLocation>
</comment>
<keyword evidence="4" id="KW-0677">Repeat</keyword>
<dbReference type="SUPFAM" id="SSF52058">
    <property type="entry name" value="L domain-like"/>
    <property type="match status" value="1"/>
</dbReference>
<keyword evidence="2" id="KW-0433">Leucine-rich repeat</keyword>
<feature type="transmembrane region" description="Helical" evidence="7">
    <location>
        <begin position="223"/>
        <end position="245"/>
    </location>
</feature>
<dbReference type="Proteomes" id="UP000834106">
    <property type="component" value="Chromosome 15"/>
</dbReference>
<dbReference type="InterPro" id="IPR032675">
    <property type="entry name" value="LRR_dom_sf"/>
</dbReference>
<evidence type="ECO:0000256" key="4">
    <source>
        <dbReference type="ARBA" id="ARBA00022737"/>
    </source>
</evidence>
<keyword evidence="9" id="KW-1185">Reference proteome</keyword>
<evidence type="ECO:0000256" key="1">
    <source>
        <dbReference type="ARBA" id="ARBA00004370"/>
    </source>
</evidence>
<protein>
    <submittedName>
        <fullName evidence="8">Uncharacterized protein</fullName>
    </submittedName>
</protein>
<dbReference type="EMBL" id="OU503050">
    <property type="protein sequence ID" value="CAI9778126.1"/>
    <property type="molecule type" value="Genomic_DNA"/>
</dbReference>
<dbReference type="SMART" id="SM00369">
    <property type="entry name" value="LRR_TYP"/>
    <property type="match status" value="2"/>
</dbReference>
<dbReference type="Pfam" id="PF13855">
    <property type="entry name" value="LRR_8"/>
    <property type="match status" value="2"/>
</dbReference>
<reference evidence="8" key="1">
    <citation type="submission" date="2023-05" db="EMBL/GenBank/DDBJ databases">
        <authorList>
            <person name="Huff M."/>
        </authorList>
    </citation>
    <scope>NUCLEOTIDE SEQUENCE</scope>
</reference>
<evidence type="ECO:0000256" key="7">
    <source>
        <dbReference type="SAM" id="Phobius"/>
    </source>
</evidence>
<dbReference type="InterPro" id="IPR003591">
    <property type="entry name" value="Leu-rich_rpt_typical-subtyp"/>
</dbReference>
<dbReference type="GO" id="GO:0006952">
    <property type="term" value="P:defense response"/>
    <property type="evidence" value="ECO:0007669"/>
    <property type="project" value="UniProtKB-ARBA"/>
</dbReference>
<dbReference type="GO" id="GO:0051707">
    <property type="term" value="P:response to other organism"/>
    <property type="evidence" value="ECO:0007669"/>
    <property type="project" value="UniProtKB-ARBA"/>
</dbReference>
<evidence type="ECO:0000313" key="8">
    <source>
        <dbReference type="EMBL" id="CAI9778126.1"/>
    </source>
</evidence>
<dbReference type="PANTHER" id="PTHR27008:SF585">
    <property type="entry name" value="PROTEIN KINASE DOMAIN-CONTAINING PROTEIN"/>
    <property type="match status" value="1"/>
</dbReference>
<evidence type="ECO:0000256" key="3">
    <source>
        <dbReference type="ARBA" id="ARBA00022692"/>
    </source>
</evidence>
<evidence type="ECO:0000256" key="2">
    <source>
        <dbReference type="ARBA" id="ARBA00022614"/>
    </source>
</evidence>